<protein>
    <recommendedName>
        <fullName evidence="9">Zn(2)-C6 fungal-type domain-containing protein</fullName>
    </recommendedName>
</protein>
<name>A0A1L9TDS0_9EURO</name>
<evidence type="ECO:0000256" key="2">
    <source>
        <dbReference type="ARBA" id="ARBA00022833"/>
    </source>
</evidence>
<dbReference type="PANTHER" id="PTHR31845:SF17">
    <property type="entry name" value="ZN(II)2CYS6 TRANSCRIPTION FACTOR (EUROFUNG)"/>
    <property type="match status" value="1"/>
</dbReference>
<keyword evidence="2" id="KW-0862">Zinc</keyword>
<evidence type="ECO:0000256" key="5">
    <source>
        <dbReference type="ARBA" id="ARBA00023163"/>
    </source>
</evidence>
<dbReference type="RefSeq" id="XP_040701373.1">
    <property type="nucleotide sequence ID" value="XM_040852394.1"/>
</dbReference>
<evidence type="ECO:0000259" key="9">
    <source>
        <dbReference type="PROSITE" id="PS50048"/>
    </source>
</evidence>
<dbReference type="CDD" id="cd12148">
    <property type="entry name" value="fungal_TF_MHR"/>
    <property type="match status" value="1"/>
</dbReference>
<dbReference type="InterPro" id="IPR001138">
    <property type="entry name" value="Zn2Cys6_DnaBD"/>
</dbReference>
<dbReference type="CDD" id="cd00067">
    <property type="entry name" value="GAL4"/>
    <property type="match status" value="1"/>
</dbReference>
<dbReference type="SUPFAM" id="SSF57701">
    <property type="entry name" value="Zn2/Cys6 DNA-binding domain"/>
    <property type="match status" value="1"/>
</dbReference>
<evidence type="ECO:0000256" key="3">
    <source>
        <dbReference type="ARBA" id="ARBA00023015"/>
    </source>
</evidence>
<evidence type="ECO:0000313" key="11">
    <source>
        <dbReference type="Proteomes" id="UP000184356"/>
    </source>
</evidence>
<keyword evidence="7" id="KW-0175">Coiled coil</keyword>
<evidence type="ECO:0000313" key="10">
    <source>
        <dbReference type="EMBL" id="OJJ57567.1"/>
    </source>
</evidence>
<dbReference type="GO" id="GO:0008270">
    <property type="term" value="F:zinc ion binding"/>
    <property type="evidence" value="ECO:0007669"/>
    <property type="project" value="InterPro"/>
</dbReference>
<gene>
    <name evidence="10" type="ORF">ASPSYDRAFT_90849</name>
</gene>
<proteinExistence type="predicted"/>
<dbReference type="PROSITE" id="PS50048">
    <property type="entry name" value="ZN2_CY6_FUNGAL_2"/>
    <property type="match status" value="1"/>
</dbReference>
<keyword evidence="5" id="KW-0804">Transcription</keyword>
<dbReference type="SMART" id="SM00066">
    <property type="entry name" value="GAL4"/>
    <property type="match status" value="1"/>
</dbReference>
<dbReference type="InterPro" id="IPR036864">
    <property type="entry name" value="Zn2-C6_fun-type_DNA-bd_sf"/>
</dbReference>
<feature type="coiled-coil region" evidence="7">
    <location>
        <begin position="61"/>
        <end position="99"/>
    </location>
</feature>
<dbReference type="OrthoDB" id="4454541at2759"/>
<dbReference type="EMBL" id="KV878588">
    <property type="protein sequence ID" value="OJJ57567.1"/>
    <property type="molecule type" value="Genomic_DNA"/>
</dbReference>
<dbReference type="GO" id="GO:0000976">
    <property type="term" value="F:transcription cis-regulatory region binding"/>
    <property type="evidence" value="ECO:0007669"/>
    <property type="project" value="TreeGrafter"/>
</dbReference>
<comment type="subcellular location">
    <subcellularLocation>
        <location evidence="1">Nucleus</location>
    </subcellularLocation>
</comment>
<evidence type="ECO:0000256" key="1">
    <source>
        <dbReference type="ARBA" id="ARBA00004123"/>
    </source>
</evidence>
<accession>A0A1L9TDS0</accession>
<feature type="domain" description="Zn(2)-C6 fungal-type" evidence="9">
    <location>
        <begin position="10"/>
        <end position="41"/>
    </location>
</feature>
<dbReference type="Gene3D" id="4.10.240.10">
    <property type="entry name" value="Zn(2)-C6 fungal-type DNA-binding domain"/>
    <property type="match status" value="1"/>
</dbReference>
<dbReference type="VEuPathDB" id="FungiDB:ASPSYDRAFT_90849"/>
<dbReference type="GeneID" id="63768467"/>
<keyword evidence="3" id="KW-0805">Transcription regulation</keyword>
<dbReference type="PANTHER" id="PTHR31845">
    <property type="entry name" value="FINGER DOMAIN PROTEIN, PUTATIVE-RELATED"/>
    <property type="match status" value="1"/>
</dbReference>
<dbReference type="GO" id="GO:0005634">
    <property type="term" value="C:nucleus"/>
    <property type="evidence" value="ECO:0007669"/>
    <property type="project" value="UniProtKB-SubCell"/>
</dbReference>
<dbReference type="Pfam" id="PF00172">
    <property type="entry name" value="Zn_clus"/>
    <property type="match status" value="1"/>
</dbReference>
<dbReference type="Proteomes" id="UP000184356">
    <property type="component" value="Unassembled WGS sequence"/>
</dbReference>
<organism evidence="10 11">
    <name type="scientific">Aspergillus sydowii CBS 593.65</name>
    <dbReference type="NCBI Taxonomy" id="1036612"/>
    <lineage>
        <taxon>Eukaryota</taxon>
        <taxon>Fungi</taxon>
        <taxon>Dikarya</taxon>
        <taxon>Ascomycota</taxon>
        <taxon>Pezizomycotina</taxon>
        <taxon>Eurotiomycetes</taxon>
        <taxon>Eurotiomycetidae</taxon>
        <taxon>Eurotiales</taxon>
        <taxon>Aspergillaceae</taxon>
        <taxon>Aspergillus</taxon>
        <taxon>Aspergillus subgen. Nidulantes</taxon>
    </lineage>
</organism>
<dbReference type="GO" id="GO:0000981">
    <property type="term" value="F:DNA-binding transcription factor activity, RNA polymerase II-specific"/>
    <property type="evidence" value="ECO:0007669"/>
    <property type="project" value="InterPro"/>
</dbReference>
<feature type="region of interest" description="Disordered" evidence="8">
    <location>
        <begin position="103"/>
        <end position="123"/>
    </location>
</feature>
<evidence type="ECO:0000256" key="7">
    <source>
        <dbReference type="SAM" id="Coils"/>
    </source>
</evidence>
<keyword evidence="11" id="KW-1185">Reference proteome</keyword>
<reference evidence="11" key="1">
    <citation type="journal article" date="2017" name="Genome Biol.">
        <title>Comparative genomics reveals high biological diversity and specific adaptations in the industrially and medically important fungal genus Aspergillus.</title>
        <authorList>
            <person name="de Vries R.P."/>
            <person name="Riley R."/>
            <person name="Wiebenga A."/>
            <person name="Aguilar-Osorio G."/>
            <person name="Amillis S."/>
            <person name="Uchima C.A."/>
            <person name="Anderluh G."/>
            <person name="Asadollahi M."/>
            <person name="Askin M."/>
            <person name="Barry K."/>
            <person name="Battaglia E."/>
            <person name="Bayram O."/>
            <person name="Benocci T."/>
            <person name="Braus-Stromeyer S.A."/>
            <person name="Caldana C."/>
            <person name="Canovas D."/>
            <person name="Cerqueira G.C."/>
            <person name="Chen F."/>
            <person name="Chen W."/>
            <person name="Choi C."/>
            <person name="Clum A."/>
            <person name="Dos Santos R.A."/>
            <person name="Damasio A.R."/>
            <person name="Diallinas G."/>
            <person name="Emri T."/>
            <person name="Fekete E."/>
            <person name="Flipphi M."/>
            <person name="Freyberg S."/>
            <person name="Gallo A."/>
            <person name="Gournas C."/>
            <person name="Habgood R."/>
            <person name="Hainaut M."/>
            <person name="Harispe M.L."/>
            <person name="Henrissat B."/>
            <person name="Hilden K.S."/>
            <person name="Hope R."/>
            <person name="Hossain A."/>
            <person name="Karabika E."/>
            <person name="Karaffa L."/>
            <person name="Karanyi Z."/>
            <person name="Krasevec N."/>
            <person name="Kuo A."/>
            <person name="Kusch H."/>
            <person name="LaButti K."/>
            <person name="Lagendijk E.L."/>
            <person name="Lapidus A."/>
            <person name="Levasseur A."/>
            <person name="Lindquist E."/>
            <person name="Lipzen A."/>
            <person name="Logrieco A.F."/>
            <person name="MacCabe A."/>
            <person name="Maekelae M.R."/>
            <person name="Malavazi I."/>
            <person name="Melin P."/>
            <person name="Meyer V."/>
            <person name="Mielnichuk N."/>
            <person name="Miskei M."/>
            <person name="Molnar A.P."/>
            <person name="Mule G."/>
            <person name="Ngan C.Y."/>
            <person name="Orejas M."/>
            <person name="Orosz E."/>
            <person name="Ouedraogo J.P."/>
            <person name="Overkamp K.M."/>
            <person name="Park H.-S."/>
            <person name="Perrone G."/>
            <person name="Piumi F."/>
            <person name="Punt P.J."/>
            <person name="Ram A.F."/>
            <person name="Ramon A."/>
            <person name="Rauscher S."/>
            <person name="Record E."/>
            <person name="Riano-Pachon D.M."/>
            <person name="Robert V."/>
            <person name="Roehrig J."/>
            <person name="Ruller R."/>
            <person name="Salamov A."/>
            <person name="Salih N.S."/>
            <person name="Samson R.A."/>
            <person name="Sandor E."/>
            <person name="Sanguinetti M."/>
            <person name="Schuetze T."/>
            <person name="Sepcic K."/>
            <person name="Shelest E."/>
            <person name="Sherlock G."/>
            <person name="Sophianopoulou V."/>
            <person name="Squina F.M."/>
            <person name="Sun H."/>
            <person name="Susca A."/>
            <person name="Todd R.B."/>
            <person name="Tsang A."/>
            <person name="Unkles S.E."/>
            <person name="van de Wiele N."/>
            <person name="van Rossen-Uffink D."/>
            <person name="Oliveira J.V."/>
            <person name="Vesth T.C."/>
            <person name="Visser J."/>
            <person name="Yu J.-H."/>
            <person name="Zhou M."/>
            <person name="Andersen M.R."/>
            <person name="Archer D.B."/>
            <person name="Baker S.E."/>
            <person name="Benoit I."/>
            <person name="Brakhage A.A."/>
            <person name="Braus G.H."/>
            <person name="Fischer R."/>
            <person name="Frisvad J.C."/>
            <person name="Goldman G.H."/>
            <person name="Houbraken J."/>
            <person name="Oakley B."/>
            <person name="Pocsi I."/>
            <person name="Scazzocchio C."/>
            <person name="Seiboth B."/>
            <person name="vanKuyk P.A."/>
            <person name="Wortman J."/>
            <person name="Dyer P.S."/>
            <person name="Grigoriev I.V."/>
        </authorList>
    </citation>
    <scope>NUCLEOTIDE SEQUENCE [LARGE SCALE GENOMIC DNA]</scope>
    <source>
        <strain evidence="11">CBS 593.65</strain>
    </source>
</reference>
<evidence type="ECO:0000256" key="6">
    <source>
        <dbReference type="ARBA" id="ARBA00023242"/>
    </source>
</evidence>
<evidence type="ECO:0000256" key="8">
    <source>
        <dbReference type="SAM" id="MobiDB-lite"/>
    </source>
</evidence>
<dbReference type="STRING" id="1036612.A0A1L9TDS0"/>
<dbReference type="PROSITE" id="PS00463">
    <property type="entry name" value="ZN2_CY6_FUNGAL_1"/>
    <property type="match status" value="1"/>
</dbReference>
<sequence length="572" mass="63468">MAEANRSLSACLRCRKKKLKCGGPSQVPCQRCRTTRAECVFVAPKPIRSTSGAPAVDINTGNTLSDKLVLLEQRLESMEARHEAQMREMQNTLSQLVAAVRPSSASDPGASVQRAATQSGTPSERDIVARGVVSESEWEELDEFFYNNCRDIVAFVDDQIYPPQRVARRHPLMSTFICAISARAIRHAKYPAYLAEMDELVKKTFVGATPDIQSVIAVMLLSAWTGRTRLWGYVASLSAELGLNIAALQLGDETIEHTASLVHRARTWFTLCCFDLTLNLSRPFVINKMREYLPLANNLLHSSYCRPVDYRICAYISGFSIAADAKAQFPKAQLQLNPLKQAEIDMLRTFDQKIDQWFCQINSASGAQCQHLTQPPYRSGLLISYINGTALHGMEPESASKAPDTNRLEFLQKALDNASLLIRTQFESDNFRRRLRYTLDYKGVPTYQAISFILKAIPAAHQYLQCGESVTALHQAAQMFEEAGCADAARDVRREQKKIAQLTQIILPSTEEATDTIGNNNNDNSAAGFASSLNSNTIGARTAGTGALDIPTFLDTATWDEPFPILDLFMFD</sequence>
<keyword evidence="4" id="KW-0238">DNA-binding</keyword>
<dbReference type="AlphaFoldDB" id="A0A1L9TDS0"/>
<dbReference type="InterPro" id="IPR051089">
    <property type="entry name" value="prtT"/>
</dbReference>
<keyword evidence="6" id="KW-0539">Nucleus</keyword>
<evidence type="ECO:0000256" key="4">
    <source>
        <dbReference type="ARBA" id="ARBA00023125"/>
    </source>
</evidence>